<dbReference type="CDD" id="cd06223">
    <property type="entry name" value="PRTases_typeI"/>
    <property type="match status" value="1"/>
</dbReference>
<dbReference type="InterPro" id="IPR000836">
    <property type="entry name" value="PRTase_dom"/>
</dbReference>
<comment type="similarity">
    <text evidence="1">Belongs to the ComF/GntX family.</text>
</comment>
<dbReference type="EMBL" id="CAMAPC010000004">
    <property type="protein sequence ID" value="CAH9054078.1"/>
    <property type="molecule type" value="Genomic_DNA"/>
</dbReference>
<dbReference type="RefSeq" id="WP_261626063.1">
    <property type="nucleotide sequence ID" value="NZ_CAMAPC010000004.1"/>
</dbReference>
<dbReference type="PANTHER" id="PTHR47505">
    <property type="entry name" value="DNA UTILIZATION PROTEIN YHGH"/>
    <property type="match status" value="1"/>
</dbReference>
<dbReference type="InterPro" id="IPR051910">
    <property type="entry name" value="ComF/GntX_DNA_util-trans"/>
</dbReference>
<reference evidence="3" key="1">
    <citation type="submission" date="2022-07" db="EMBL/GenBank/DDBJ databases">
        <authorList>
            <person name="Criscuolo A."/>
        </authorList>
    </citation>
    <scope>NUCLEOTIDE SEQUENCE</scope>
    <source>
        <strain evidence="3">CIP111854</strain>
    </source>
</reference>
<dbReference type="SUPFAM" id="SSF53271">
    <property type="entry name" value="PRTase-like"/>
    <property type="match status" value="1"/>
</dbReference>
<proteinExistence type="inferred from homology"/>
<evidence type="ECO:0000313" key="4">
    <source>
        <dbReference type="Proteomes" id="UP001152467"/>
    </source>
</evidence>
<comment type="caution">
    <text evidence="3">The sequence shown here is derived from an EMBL/GenBank/DDBJ whole genome shotgun (WGS) entry which is preliminary data.</text>
</comment>
<gene>
    <name evidence="3" type="primary">prs_2</name>
    <name evidence="3" type="ORF">PSECIP111854_01293</name>
</gene>
<feature type="domain" description="Phosphoribosyltransferase" evidence="2">
    <location>
        <begin position="152"/>
        <end position="211"/>
    </location>
</feature>
<dbReference type="Pfam" id="PF00156">
    <property type="entry name" value="Pribosyltran"/>
    <property type="match status" value="1"/>
</dbReference>
<dbReference type="Gene3D" id="3.40.50.2020">
    <property type="match status" value="1"/>
</dbReference>
<dbReference type="Proteomes" id="UP001152467">
    <property type="component" value="Unassembled WGS sequence"/>
</dbReference>
<keyword evidence="4" id="KW-1185">Reference proteome</keyword>
<dbReference type="PANTHER" id="PTHR47505:SF1">
    <property type="entry name" value="DNA UTILIZATION PROTEIN YHGH"/>
    <property type="match status" value="1"/>
</dbReference>
<evidence type="ECO:0000259" key="2">
    <source>
        <dbReference type="Pfam" id="PF00156"/>
    </source>
</evidence>
<name>A0A9W4QUP2_9GAMM</name>
<dbReference type="InterPro" id="IPR029057">
    <property type="entry name" value="PRTase-like"/>
</dbReference>
<organism evidence="3 4">
    <name type="scientific">Pseudoalteromonas holothuriae</name>
    <dbReference type="NCBI Taxonomy" id="2963714"/>
    <lineage>
        <taxon>Bacteria</taxon>
        <taxon>Pseudomonadati</taxon>
        <taxon>Pseudomonadota</taxon>
        <taxon>Gammaproteobacteria</taxon>
        <taxon>Alteromonadales</taxon>
        <taxon>Pseudoalteromonadaceae</taxon>
        <taxon>Pseudoalteromonas</taxon>
    </lineage>
</organism>
<dbReference type="AlphaFoldDB" id="A0A9W4QUP2"/>
<accession>A0A9W4QUP2</accession>
<protein>
    <submittedName>
        <fullName evidence="3">Ribose-phosphate pyrophosphokinase</fullName>
    </submittedName>
</protein>
<sequence>MLLDWLFSKQCPCCQSALINTQGLCAHCLYDFPLFCVNQGNLLFRPDINRIITLKNCDGLFACGWYQGWLQTWLSDYKFHHRTYLKQILKQLIHYQMLQFWQSNYFMPDICFFMPLSQTRYIRRGYNQVAQTWLPSIKPYTHISLGLTRIKTTKPQSELSKKQRKDNVKNAFLVQEDIKDKKVAIIDDVITTGSTMSAAAQACIHAGAAQVWAFSTALTPLNAQ</sequence>
<evidence type="ECO:0000256" key="1">
    <source>
        <dbReference type="ARBA" id="ARBA00008007"/>
    </source>
</evidence>
<evidence type="ECO:0000313" key="3">
    <source>
        <dbReference type="EMBL" id="CAH9054078.1"/>
    </source>
</evidence>